<protein>
    <submittedName>
        <fullName evidence="1">Uncharacterized protein</fullName>
    </submittedName>
</protein>
<evidence type="ECO:0000313" key="2">
    <source>
        <dbReference type="Proteomes" id="UP001497535"/>
    </source>
</evidence>
<proteinExistence type="predicted"/>
<reference evidence="1" key="1">
    <citation type="submission" date="2023-11" db="EMBL/GenBank/DDBJ databases">
        <authorList>
            <person name="Poullet M."/>
        </authorList>
    </citation>
    <scope>NUCLEOTIDE SEQUENCE</scope>
    <source>
        <strain evidence="1">E1834</strain>
    </source>
</reference>
<dbReference type="EMBL" id="CAVMJV010000001">
    <property type="protein sequence ID" value="CAK5007992.1"/>
    <property type="molecule type" value="Genomic_DNA"/>
</dbReference>
<accession>A0ACB0XLX1</accession>
<sequence length="76" mass="8432">MVTQGYGQGGRFQEGQKPSWHALLVTSSSSQSFLFCLVSRTTYQRDSTLTSLKNLVGKNSFRAANFNRILSPTKSI</sequence>
<comment type="caution">
    <text evidence="1">The sequence shown here is derived from an EMBL/GenBank/DDBJ whole genome shotgun (WGS) entry which is preliminary data.</text>
</comment>
<name>A0ACB0XLX1_MELEN</name>
<keyword evidence="2" id="KW-1185">Reference proteome</keyword>
<organism evidence="1 2">
    <name type="scientific">Meloidogyne enterolobii</name>
    <name type="common">Root-knot nematode worm</name>
    <name type="synonym">Meloidogyne mayaguensis</name>
    <dbReference type="NCBI Taxonomy" id="390850"/>
    <lineage>
        <taxon>Eukaryota</taxon>
        <taxon>Metazoa</taxon>
        <taxon>Ecdysozoa</taxon>
        <taxon>Nematoda</taxon>
        <taxon>Chromadorea</taxon>
        <taxon>Rhabditida</taxon>
        <taxon>Tylenchina</taxon>
        <taxon>Tylenchomorpha</taxon>
        <taxon>Tylenchoidea</taxon>
        <taxon>Meloidogynidae</taxon>
        <taxon>Meloidogyninae</taxon>
        <taxon>Meloidogyne</taxon>
    </lineage>
</organism>
<dbReference type="Proteomes" id="UP001497535">
    <property type="component" value="Unassembled WGS sequence"/>
</dbReference>
<gene>
    <name evidence="1" type="ORF">MENTE1834_LOCUS933</name>
</gene>
<evidence type="ECO:0000313" key="1">
    <source>
        <dbReference type="EMBL" id="CAK5007992.1"/>
    </source>
</evidence>